<evidence type="ECO:0000256" key="1">
    <source>
        <dbReference type="ARBA" id="ARBA00001917"/>
    </source>
</evidence>
<evidence type="ECO:0000313" key="17">
    <source>
        <dbReference type="EMBL" id="KAF0769714.1"/>
    </source>
</evidence>
<dbReference type="SUPFAM" id="SSF56235">
    <property type="entry name" value="N-terminal nucleophile aminohydrolases (Ntn hydrolases)"/>
    <property type="match status" value="1"/>
</dbReference>
<gene>
    <name evidence="17" type="ORF">FWK35_00007582</name>
</gene>
<evidence type="ECO:0000256" key="9">
    <source>
        <dbReference type="ARBA" id="ARBA00023002"/>
    </source>
</evidence>
<evidence type="ECO:0000256" key="5">
    <source>
        <dbReference type="ARBA" id="ARBA00022630"/>
    </source>
</evidence>
<evidence type="ECO:0000256" key="4">
    <source>
        <dbReference type="ARBA" id="ARBA00022605"/>
    </source>
</evidence>
<dbReference type="InterPro" id="IPR050711">
    <property type="entry name" value="ET-N_metabolism_enzyme"/>
</dbReference>
<keyword evidence="11" id="KW-0411">Iron-sulfur</keyword>
<dbReference type="Pfam" id="PF00310">
    <property type="entry name" value="GATase_2"/>
    <property type="match status" value="1"/>
</dbReference>
<keyword evidence="18" id="KW-1185">Reference proteome</keyword>
<dbReference type="PANTHER" id="PTHR11938:SF133">
    <property type="entry name" value="GLUTAMATE SYNTHASE (NADH)"/>
    <property type="match status" value="1"/>
</dbReference>
<reference evidence="17 18" key="1">
    <citation type="submission" date="2019-08" db="EMBL/GenBank/DDBJ databases">
        <title>Whole genome of Aphis craccivora.</title>
        <authorList>
            <person name="Voronova N.V."/>
            <person name="Shulinski R.S."/>
            <person name="Bandarenka Y.V."/>
            <person name="Zhorov D.G."/>
            <person name="Warner D."/>
        </authorList>
    </citation>
    <scope>NUCLEOTIDE SEQUENCE [LARGE SCALE GENOMIC DNA]</scope>
    <source>
        <strain evidence="17">180601</strain>
        <tissue evidence="17">Whole Body</tissue>
    </source>
</reference>
<accession>A0A6G0ZFE7</accession>
<dbReference type="EMBL" id="VUJU01000547">
    <property type="protein sequence ID" value="KAF0769714.1"/>
    <property type="molecule type" value="Genomic_DNA"/>
</dbReference>
<keyword evidence="7" id="KW-0479">Metal-binding</keyword>
<dbReference type="GO" id="GO:0016041">
    <property type="term" value="F:glutamate synthase (ferredoxin) activity"/>
    <property type="evidence" value="ECO:0007669"/>
    <property type="project" value="UniProtKB-EC"/>
</dbReference>
<keyword evidence="6" id="KW-0288">FMN</keyword>
<comment type="cofactor">
    <cofactor evidence="2">
        <name>[3Fe-4S] cluster</name>
        <dbReference type="ChEBI" id="CHEBI:21137"/>
    </cofactor>
</comment>
<dbReference type="GO" id="GO:0019676">
    <property type="term" value="P:ammonia assimilation cycle"/>
    <property type="evidence" value="ECO:0007669"/>
    <property type="project" value="TreeGrafter"/>
</dbReference>
<dbReference type="EC" id="1.4.7.1" evidence="15"/>
<evidence type="ECO:0000256" key="13">
    <source>
        <dbReference type="ARBA" id="ARBA00023291"/>
    </source>
</evidence>
<evidence type="ECO:0000256" key="15">
    <source>
        <dbReference type="ARBA" id="ARBA00039085"/>
    </source>
</evidence>
<proteinExistence type="inferred from homology"/>
<comment type="pathway">
    <text evidence="14">Amino-acid biosynthesis; L-glutamate biosynthesis via GLT pathway; L-glutamate from 2-oxoglutarate and L-glutamine (ferredoxin route): step 1/1.</text>
</comment>
<dbReference type="GO" id="GO:0051538">
    <property type="term" value="F:3 iron, 4 sulfur cluster binding"/>
    <property type="evidence" value="ECO:0007669"/>
    <property type="project" value="UniProtKB-KW"/>
</dbReference>
<dbReference type="InterPro" id="IPR029055">
    <property type="entry name" value="Ntn_hydrolases_N"/>
</dbReference>
<keyword evidence="5" id="KW-0285">Flavoprotein</keyword>
<keyword evidence="8" id="KW-0315">Glutamine amidotransferase</keyword>
<evidence type="ECO:0000256" key="10">
    <source>
        <dbReference type="ARBA" id="ARBA00023004"/>
    </source>
</evidence>
<evidence type="ECO:0000256" key="14">
    <source>
        <dbReference type="ARBA" id="ARBA00037928"/>
    </source>
</evidence>
<keyword evidence="10" id="KW-0408">Iron</keyword>
<name>A0A6G0ZFE7_APHCR</name>
<evidence type="ECO:0000256" key="6">
    <source>
        <dbReference type="ARBA" id="ARBA00022643"/>
    </source>
</evidence>
<evidence type="ECO:0000256" key="11">
    <source>
        <dbReference type="ARBA" id="ARBA00023014"/>
    </source>
</evidence>
<protein>
    <recommendedName>
        <fullName evidence="15">glutamate synthase (ferredoxin)</fullName>
        <ecNumber evidence="15">1.4.7.1</ecNumber>
    </recommendedName>
</protein>
<evidence type="ECO:0000256" key="7">
    <source>
        <dbReference type="ARBA" id="ARBA00022723"/>
    </source>
</evidence>
<dbReference type="GO" id="GO:0046872">
    <property type="term" value="F:metal ion binding"/>
    <property type="evidence" value="ECO:0007669"/>
    <property type="project" value="UniProtKB-KW"/>
</dbReference>
<keyword evidence="9" id="KW-0560">Oxidoreductase</keyword>
<keyword evidence="12" id="KW-0314">Glutamate biosynthesis</keyword>
<sequence>MHIVRDAQKLAMRMNHRGACSCDNDSGDGAGVLTAIPHSFYAHELREQENVDLPEEGKYATGMFYLDKAHHAESEEMFAAIGLECKIKFDRL</sequence>
<comment type="cofactor">
    <cofactor evidence="1">
        <name>FMN</name>
        <dbReference type="ChEBI" id="CHEBI:58210"/>
    </cofactor>
</comment>
<evidence type="ECO:0000256" key="12">
    <source>
        <dbReference type="ARBA" id="ARBA00023164"/>
    </source>
</evidence>
<dbReference type="PANTHER" id="PTHR11938">
    <property type="entry name" value="FAD NADPH DEHYDROGENASE/OXIDOREDUCTASE"/>
    <property type="match status" value="1"/>
</dbReference>
<keyword evidence="4" id="KW-0028">Amino-acid biosynthesis</keyword>
<evidence type="ECO:0000313" key="18">
    <source>
        <dbReference type="Proteomes" id="UP000478052"/>
    </source>
</evidence>
<dbReference type="OrthoDB" id="4327079at2759"/>
<evidence type="ECO:0000259" key="16">
    <source>
        <dbReference type="Pfam" id="PF00310"/>
    </source>
</evidence>
<evidence type="ECO:0000256" key="8">
    <source>
        <dbReference type="ARBA" id="ARBA00022962"/>
    </source>
</evidence>
<dbReference type="Gene3D" id="3.60.20.10">
    <property type="entry name" value="Glutamine Phosphoribosylpyrophosphate, subunit 1, domain 1"/>
    <property type="match status" value="1"/>
</dbReference>
<comment type="similarity">
    <text evidence="3">Belongs to the glutamate synthase family.</text>
</comment>
<evidence type="ECO:0000256" key="2">
    <source>
        <dbReference type="ARBA" id="ARBA00001927"/>
    </source>
</evidence>
<dbReference type="InterPro" id="IPR017932">
    <property type="entry name" value="GATase_2_dom"/>
</dbReference>
<comment type="caution">
    <text evidence="17">The sequence shown here is derived from an EMBL/GenBank/DDBJ whole genome shotgun (WGS) entry which is preliminary data.</text>
</comment>
<evidence type="ECO:0000256" key="3">
    <source>
        <dbReference type="ARBA" id="ARBA00009716"/>
    </source>
</evidence>
<dbReference type="Proteomes" id="UP000478052">
    <property type="component" value="Unassembled WGS sequence"/>
</dbReference>
<feature type="domain" description="Glutamine amidotransferase type-2" evidence="16">
    <location>
        <begin position="2"/>
        <end position="77"/>
    </location>
</feature>
<dbReference type="AlphaFoldDB" id="A0A6G0ZFE7"/>
<dbReference type="GO" id="GO:0016040">
    <property type="term" value="F:glutamate synthase (NADH) activity"/>
    <property type="evidence" value="ECO:0007669"/>
    <property type="project" value="TreeGrafter"/>
</dbReference>
<organism evidence="17 18">
    <name type="scientific">Aphis craccivora</name>
    <name type="common">Cowpea aphid</name>
    <dbReference type="NCBI Taxonomy" id="307492"/>
    <lineage>
        <taxon>Eukaryota</taxon>
        <taxon>Metazoa</taxon>
        <taxon>Ecdysozoa</taxon>
        <taxon>Arthropoda</taxon>
        <taxon>Hexapoda</taxon>
        <taxon>Insecta</taxon>
        <taxon>Pterygota</taxon>
        <taxon>Neoptera</taxon>
        <taxon>Paraneoptera</taxon>
        <taxon>Hemiptera</taxon>
        <taxon>Sternorrhyncha</taxon>
        <taxon>Aphidomorpha</taxon>
        <taxon>Aphidoidea</taxon>
        <taxon>Aphididae</taxon>
        <taxon>Aphidini</taxon>
        <taxon>Aphis</taxon>
        <taxon>Aphis</taxon>
    </lineage>
</organism>
<keyword evidence="13" id="KW-0003">3Fe-4S</keyword>
<dbReference type="GO" id="GO:0006537">
    <property type="term" value="P:glutamate biosynthetic process"/>
    <property type="evidence" value="ECO:0007669"/>
    <property type="project" value="UniProtKB-KW"/>
</dbReference>